<sequence length="673" mass="73895">MFGSDDQGTLESIFMAPKAPAVIPDLHDVDDSHVLYGDFLLPEEAPCMSSFWPPSPILAPTNPTATSSTSSSVNVSSLLALSPDSCHPAALDGNGGALEQSEALFSTASTEMLLQKPPDEAEVVAEAPAGDAASAAAACCRAFDCMDEMESFGYLGPLESHDLFDPTMIFHPENPFNEEVSNMAWFGLENEDQMHAVELQQQQEQEEEGEVVLDVECNDLGGLEIGDEMRAVFLEWLEANKDRISAEELRKVKIKKSTIHAAARRLGGGIEAMKQLLKLILEWVQTNYINHKHNVESSSANSNPDQQLIQPSPSPNPNPNFGLAEPAFPAFTDFPNASDPIFASQWAPLLPACVPPGMDQSPQGIGTFLGNELMDFHMMDPMQPWLPPIQWPQYEYTDTFHPSLGSLQVYGGSGYGYNPPNPSQYFNSGGSSRLKFARLGPTATKEARKNRMARQKRSMSSQHHRINNSRRQDGSYHKVMADQGGGIIGSDSYGADPIPFDCVDEWINWPSDGQGSSAAGEQLQVNAVEKPDMQHPPLIAPQSVPAGMPDKAKSSRSESNLRFLLQKLLKQSDVGNLGRIVLPKKEAEAHLPELEARDGISLSMEDIGGSKVWNMRYRYWPNNKSRMYVLENTGDFVRANGLKEGDFIVIYLDVETGKYLIRGVKVRRSGGTH</sequence>
<dbReference type="EMBL" id="CM042886">
    <property type="protein sequence ID" value="KAI4340305.1"/>
    <property type="molecule type" value="Genomic_DNA"/>
</dbReference>
<evidence type="ECO:0000313" key="1">
    <source>
        <dbReference type="EMBL" id="KAI4340305.1"/>
    </source>
</evidence>
<accession>A0ACB9NVG2</accession>
<comment type="caution">
    <text evidence="1">The sequence shown here is derived from an EMBL/GenBank/DDBJ whole genome shotgun (WGS) entry which is preliminary data.</text>
</comment>
<organism evidence="1 2">
    <name type="scientific">Melastoma candidum</name>
    <dbReference type="NCBI Taxonomy" id="119954"/>
    <lineage>
        <taxon>Eukaryota</taxon>
        <taxon>Viridiplantae</taxon>
        <taxon>Streptophyta</taxon>
        <taxon>Embryophyta</taxon>
        <taxon>Tracheophyta</taxon>
        <taxon>Spermatophyta</taxon>
        <taxon>Magnoliopsida</taxon>
        <taxon>eudicotyledons</taxon>
        <taxon>Gunneridae</taxon>
        <taxon>Pentapetalae</taxon>
        <taxon>rosids</taxon>
        <taxon>malvids</taxon>
        <taxon>Myrtales</taxon>
        <taxon>Melastomataceae</taxon>
        <taxon>Melastomatoideae</taxon>
        <taxon>Melastomateae</taxon>
        <taxon>Melastoma</taxon>
    </lineage>
</organism>
<name>A0ACB9NVG2_9MYRT</name>
<gene>
    <name evidence="1" type="ORF">MLD38_025155</name>
</gene>
<proteinExistence type="predicted"/>
<dbReference type="Proteomes" id="UP001057402">
    <property type="component" value="Chromosome 7"/>
</dbReference>
<evidence type="ECO:0000313" key="2">
    <source>
        <dbReference type="Proteomes" id="UP001057402"/>
    </source>
</evidence>
<keyword evidence="2" id="KW-1185">Reference proteome</keyword>
<reference evidence="2" key="1">
    <citation type="journal article" date="2023" name="Front. Plant Sci.">
        <title>Chromosomal-level genome assembly of Melastoma candidum provides insights into trichome evolution.</title>
        <authorList>
            <person name="Zhong Y."/>
            <person name="Wu W."/>
            <person name="Sun C."/>
            <person name="Zou P."/>
            <person name="Liu Y."/>
            <person name="Dai S."/>
            <person name="Zhou R."/>
        </authorList>
    </citation>
    <scope>NUCLEOTIDE SEQUENCE [LARGE SCALE GENOMIC DNA]</scope>
</reference>
<protein>
    <submittedName>
        <fullName evidence="1">Uncharacterized protein</fullName>
    </submittedName>
</protein>